<gene>
    <name evidence="1" type="ORF">PCOR1329_LOCUS5829</name>
</gene>
<accession>A0ABN9PTD8</accession>
<comment type="caution">
    <text evidence="1">The sequence shown here is derived from an EMBL/GenBank/DDBJ whole genome shotgun (WGS) entry which is preliminary data.</text>
</comment>
<evidence type="ECO:0000313" key="1">
    <source>
        <dbReference type="EMBL" id="CAK0796449.1"/>
    </source>
</evidence>
<sequence length="1120" mass="113648">GNISFPSDGEHTPAGVLGGGLAGEDFVLGVHASALTPGQYYKVCVDVDGAGAGSAFEDTNLRVFTLGASTEPVAMEGSGLSWSFPVDARSLVAGLVYRICTDLDGDAQDARPAPSTNHSNGTLPAAPAAGLSAGDTGLTVYVSGVQGLGVAAVRRGSAEVVPLSCLAGCVSDPSIPAYTAVYLATACDSSESDGDHSADANLSTASAFLSAATEAELDTSNLTVGSHYVLCADMDGAGPLAFGSTGLQVYVIGDLNVEQGTVFRGPLQNLTLTCTSGCSGASTGYLGTSCDSAWTDGVRGVRPGRATASRSFQDVGSNSTWPLTLDTTYLESGRYYRICVDLDGQASSQSYGDSSLQVYVSPVASLQSQWTLPSIVAPVVFTCAASWSADAAPATNATTGSSSWWGFTFGNGSSNTSLSGLAHSVVPCSEATTAYLATSCDGSVAGGVVLASGAARTSSAHLVAAGAFVAWPGVSLLGDGSLAASREVGLFEDRACASAALARGYPYWTRRVSDGACWPMPLASLAGAAAAAGFTSGPVEVAGWLLTVDASGLLPGGRYALCLDADGLATTRSFGDTSLRVYVSPVALVENTTVQAVQNQVLSLTCSSCSNNTAVMLASDCYAAALSSLKTGVQTMSATLASIGTGQWAAALDATPLTLGLSYQLCIDVDGDSSAFGLGESGYSVYVSPLASASTSVLAAGSRVLNATCPEACSSSTYAWLAQASCGSRDLATRAMRFLGGVPYYFFEVDAGSLTAGELYRLCVDIDIDSDASPVGDTGLTVYASVIQAATLAIRPEADQAVVLTTVAGYTAPGDATGPVIVSSAPAYRSANLSRGETTVNLTFDENVVAGSGDVAITAWDDSGFAPSLVSASVAPEWDGPRRVFALSFDTAVQAGNGSFSVRTAGGAIIEEEVPASRVVFHQNMVIIQPSSPLPGGAEYCVVASSQDAVVSTSGVAAESTVDTCGSGSTAFVNASNQEATPPGVLASSLGDYHCTYASGVLRDVTYYWSEDVQVSAAGSYMSLYACVGAICDADTAVELWRIELRALPSVGALLALVHAERQFELTVNTGSLPAGGAHLGGSTVVAAVAVQCGRRCRFDRMAYSRGPEEGTLSVGNGLR</sequence>
<protein>
    <submittedName>
        <fullName evidence="1">Uncharacterized protein</fullName>
    </submittedName>
</protein>
<feature type="non-terminal residue" evidence="1">
    <location>
        <position position="1"/>
    </location>
</feature>
<name>A0ABN9PTD8_9DINO</name>
<organism evidence="1 2">
    <name type="scientific">Prorocentrum cordatum</name>
    <dbReference type="NCBI Taxonomy" id="2364126"/>
    <lineage>
        <taxon>Eukaryota</taxon>
        <taxon>Sar</taxon>
        <taxon>Alveolata</taxon>
        <taxon>Dinophyceae</taxon>
        <taxon>Prorocentrales</taxon>
        <taxon>Prorocentraceae</taxon>
        <taxon>Prorocentrum</taxon>
    </lineage>
</organism>
<proteinExistence type="predicted"/>
<evidence type="ECO:0000313" key="2">
    <source>
        <dbReference type="Proteomes" id="UP001189429"/>
    </source>
</evidence>
<keyword evidence="2" id="KW-1185">Reference proteome</keyword>
<dbReference type="Proteomes" id="UP001189429">
    <property type="component" value="Unassembled WGS sequence"/>
</dbReference>
<reference evidence="1" key="1">
    <citation type="submission" date="2023-10" db="EMBL/GenBank/DDBJ databases">
        <authorList>
            <person name="Chen Y."/>
            <person name="Shah S."/>
            <person name="Dougan E. K."/>
            <person name="Thang M."/>
            <person name="Chan C."/>
        </authorList>
    </citation>
    <scope>NUCLEOTIDE SEQUENCE [LARGE SCALE GENOMIC DNA]</scope>
</reference>
<feature type="non-terminal residue" evidence="1">
    <location>
        <position position="1120"/>
    </location>
</feature>
<dbReference type="EMBL" id="CAUYUJ010001551">
    <property type="protein sequence ID" value="CAK0796449.1"/>
    <property type="molecule type" value="Genomic_DNA"/>
</dbReference>